<gene>
    <name evidence="2" type="ORF">GGU10DRAFT_158359</name>
</gene>
<feature type="transmembrane region" description="Helical" evidence="1">
    <location>
        <begin position="349"/>
        <end position="373"/>
    </location>
</feature>
<keyword evidence="1" id="KW-0472">Membrane</keyword>
<proteinExistence type="predicted"/>
<dbReference type="AlphaFoldDB" id="A0AA38U053"/>
<dbReference type="Proteomes" id="UP001163798">
    <property type="component" value="Unassembled WGS sequence"/>
</dbReference>
<feature type="transmembrane region" description="Helical" evidence="1">
    <location>
        <begin position="326"/>
        <end position="343"/>
    </location>
</feature>
<keyword evidence="1" id="KW-0812">Transmembrane</keyword>
<dbReference type="EMBL" id="MU793249">
    <property type="protein sequence ID" value="KAJ3790482.1"/>
    <property type="molecule type" value="Genomic_DNA"/>
</dbReference>
<organism evidence="2 3">
    <name type="scientific">Lentinula aff. detonsa</name>
    <dbReference type="NCBI Taxonomy" id="2804958"/>
    <lineage>
        <taxon>Eukaryota</taxon>
        <taxon>Fungi</taxon>
        <taxon>Dikarya</taxon>
        <taxon>Basidiomycota</taxon>
        <taxon>Agaricomycotina</taxon>
        <taxon>Agaricomycetes</taxon>
        <taxon>Agaricomycetidae</taxon>
        <taxon>Agaricales</taxon>
        <taxon>Marasmiineae</taxon>
        <taxon>Omphalotaceae</taxon>
        <taxon>Lentinula</taxon>
    </lineage>
</organism>
<evidence type="ECO:0000313" key="3">
    <source>
        <dbReference type="Proteomes" id="UP001163798"/>
    </source>
</evidence>
<feature type="transmembrane region" description="Helical" evidence="1">
    <location>
        <begin position="438"/>
        <end position="462"/>
    </location>
</feature>
<name>A0AA38U053_9AGAR</name>
<sequence>MTRSNTFDTIAIRDEFQLNHRASDSEKEGLSSDSFEHNDWKVFVHPQGSVYFSNGQIVVDQDVRDSEVLDGIQCGASYMGLDSWDSEGSEREIEVQLNINSKGECNFALFVNHSHCIAAYAYDKARNEAIRDMDPETLNRRRRLYWNFMWTHPAHRRCPARAVPDACDSLAWFYADNLISGAGSIVPFSKEECEELLKRVKEFELHSFLVPCYENSSAKTSFLSWLLREICSFRNAEMYGQLTRKEFSDRRQDKLTQHKAHSNSSNRPANFMIPVLHLIINCVFFGIPYSYMRLVKQSFEYRGRLAGMQASWETYIERLVREYSHFLLISTVLLSATVGFLAVPDVSRIVEIAALVSAFSSLGSIIVGVFAIWRHQAKFRTTDSFTYMRNVQHNLLGFYGHAMLLSLPPVLLVWAIITFTISTLAYAVDSSGGNQADWVAIVIILVIFICILGVVIAALYTLTMIWTYHNDYWWTRLGRVVKKGVYPRQSKQMGLVV</sequence>
<evidence type="ECO:0000256" key="1">
    <source>
        <dbReference type="SAM" id="Phobius"/>
    </source>
</evidence>
<keyword evidence="1" id="KW-1133">Transmembrane helix</keyword>
<accession>A0AA38U053</accession>
<reference evidence="2" key="1">
    <citation type="submission" date="2022-08" db="EMBL/GenBank/DDBJ databases">
        <authorList>
            <consortium name="DOE Joint Genome Institute"/>
            <person name="Min B."/>
            <person name="Riley R."/>
            <person name="Sierra-Patev S."/>
            <person name="Naranjo-Ortiz M."/>
            <person name="Looney B."/>
            <person name="Konkel Z."/>
            <person name="Slot J.C."/>
            <person name="Sakamoto Y."/>
            <person name="Steenwyk J.L."/>
            <person name="Rokas A."/>
            <person name="Carro J."/>
            <person name="Camarero S."/>
            <person name="Ferreira P."/>
            <person name="Molpeceres G."/>
            <person name="Ruiz-Duenas F.J."/>
            <person name="Serrano A."/>
            <person name="Henrissat B."/>
            <person name="Drula E."/>
            <person name="Hughes K.W."/>
            <person name="Mata J.L."/>
            <person name="Ishikawa N.K."/>
            <person name="Vargas-Isla R."/>
            <person name="Ushijima S."/>
            <person name="Smith C.A."/>
            <person name="Ahrendt S."/>
            <person name="Andreopoulos W."/>
            <person name="He G."/>
            <person name="Labutti K."/>
            <person name="Lipzen A."/>
            <person name="Ng V."/>
            <person name="Sandor L."/>
            <person name="Barry K."/>
            <person name="Martinez A.T."/>
            <person name="Xiao Y."/>
            <person name="Gibbons J.G."/>
            <person name="Terashima K."/>
            <person name="Hibbett D.S."/>
            <person name="Grigoriev I.V."/>
        </authorList>
    </citation>
    <scope>NUCLEOTIDE SEQUENCE</scope>
    <source>
        <strain evidence="2">TFB10291</strain>
    </source>
</reference>
<keyword evidence="3" id="KW-1185">Reference proteome</keyword>
<protein>
    <submittedName>
        <fullName evidence="2">Uncharacterized protein</fullName>
    </submittedName>
</protein>
<evidence type="ECO:0000313" key="2">
    <source>
        <dbReference type="EMBL" id="KAJ3790482.1"/>
    </source>
</evidence>
<feature type="transmembrane region" description="Helical" evidence="1">
    <location>
        <begin position="394"/>
        <end position="426"/>
    </location>
</feature>
<comment type="caution">
    <text evidence="2">The sequence shown here is derived from an EMBL/GenBank/DDBJ whole genome shotgun (WGS) entry which is preliminary data.</text>
</comment>
<feature type="transmembrane region" description="Helical" evidence="1">
    <location>
        <begin position="271"/>
        <end position="292"/>
    </location>
</feature>